<name>A0ABR2QLD4_9ROSI</name>
<evidence type="ECO:0008006" key="5">
    <source>
        <dbReference type="Google" id="ProtNLM"/>
    </source>
</evidence>
<evidence type="ECO:0000313" key="3">
    <source>
        <dbReference type="EMBL" id="KAK9001487.1"/>
    </source>
</evidence>
<evidence type="ECO:0000313" key="4">
    <source>
        <dbReference type="Proteomes" id="UP001396334"/>
    </source>
</evidence>
<feature type="compositionally biased region" description="Basic and acidic residues" evidence="1">
    <location>
        <begin position="163"/>
        <end position="172"/>
    </location>
</feature>
<organism evidence="3 4">
    <name type="scientific">Hibiscus sabdariffa</name>
    <name type="common">roselle</name>
    <dbReference type="NCBI Taxonomy" id="183260"/>
    <lineage>
        <taxon>Eukaryota</taxon>
        <taxon>Viridiplantae</taxon>
        <taxon>Streptophyta</taxon>
        <taxon>Embryophyta</taxon>
        <taxon>Tracheophyta</taxon>
        <taxon>Spermatophyta</taxon>
        <taxon>Magnoliopsida</taxon>
        <taxon>eudicotyledons</taxon>
        <taxon>Gunneridae</taxon>
        <taxon>Pentapetalae</taxon>
        <taxon>rosids</taxon>
        <taxon>malvids</taxon>
        <taxon>Malvales</taxon>
        <taxon>Malvaceae</taxon>
        <taxon>Malvoideae</taxon>
        <taxon>Hibiscus</taxon>
    </lineage>
</organism>
<accession>A0ABR2QLD4</accession>
<keyword evidence="4" id="KW-1185">Reference proteome</keyword>
<sequence length="187" mass="20526">MKSFLPFFAFLSLLLLADTIAAARKDAGEYWRAVMKDQPMPEALRGLVRVEAASVGTDGKTHCDTPAGFELKEEKIIVEDFGLGGTEKKSALAEDFEPRPNVSAYGDDENLKAKKPSSFAEDFEPRPNVSAYGDDTNLKGKKSSSFAEDFEPRPNVSAYGNDGDLKGKEKSFTGDFEQEPNVSVYHD</sequence>
<comment type="caution">
    <text evidence="3">The sequence shown here is derived from an EMBL/GenBank/DDBJ whole genome shotgun (WGS) entry which is preliminary data.</text>
</comment>
<evidence type="ECO:0000256" key="1">
    <source>
        <dbReference type="SAM" id="MobiDB-lite"/>
    </source>
</evidence>
<proteinExistence type="predicted"/>
<dbReference type="PANTHER" id="PTHR33731">
    <property type="entry name" value="PROTEIN, PUTATIVE-RELATED"/>
    <property type="match status" value="1"/>
</dbReference>
<gene>
    <name evidence="3" type="ORF">V6N11_083270</name>
</gene>
<dbReference type="Proteomes" id="UP001396334">
    <property type="component" value="Unassembled WGS sequence"/>
</dbReference>
<protein>
    <recommendedName>
        <fullName evidence="5">Organ-specific protein S2</fullName>
    </recommendedName>
</protein>
<feature type="region of interest" description="Disordered" evidence="1">
    <location>
        <begin position="115"/>
        <end position="187"/>
    </location>
</feature>
<feature type="signal peptide" evidence="2">
    <location>
        <begin position="1"/>
        <end position="23"/>
    </location>
</feature>
<evidence type="ECO:0000256" key="2">
    <source>
        <dbReference type="SAM" id="SignalP"/>
    </source>
</evidence>
<dbReference type="EMBL" id="JBBPBN010000036">
    <property type="protein sequence ID" value="KAK9001487.1"/>
    <property type="molecule type" value="Genomic_DNA"/>
</dbReference>
<feature type="chain" id="PRO_5045048115" description="Organ-specific protein S2" evidence="2">
    <location>
        <begin position="24"/>
        <end position="187"/>
    </location>
</feature>
<dbReference type="InterPro" id="IPR024489">
    <property type="entry name" value="Organ_specific_prot"/>
</dbReference>
<reference evidence="3 4" key="1">
    <citation type="journal article" date="2024" name="G3 (Bethesda)">
        <title>Genome assembly of Hibiscus sabdariffa L. provides insights into metabolisms of medicinal natural products.</title>
        <authorList>
            <person name="Kim T."/>
        </authorList>
    </citation>
    <scope>NUCLEOTIDE SEQUENCE [LARGE SCALE GENOMIC DNA]</scope>
    <source>
        <strain evidence="3">TK-2024</strain>
        <tissue evidence="3">Old leaves</tissue>
    </source>
</reference>
<keyword evidence="2" id="KW-0732">Signal</keyword>
<dbReference type="PANTHER" id="PTHR33731:SF2">
    <property type="entry name" value="ORGAN-SPECIFIC PROTEIN S2-LIKE"/>
    <property type="match status" value="1"/>
</dbReference>
<dbReference type="Pfam" id="PF10950">
    <property type="entry name" value="Organ_specific"/>
    <property type="match status" value="2"/>
</dbReference>